<comment type="subcellular location">
    <subcellularLocation>
        <location evidence="1">Cell membrane</location>
        <topology evidence="1">Multi-pass membrane protein</topology>
    </subcellularLocation>
</comment>
<evidence type="ECO:0000256" key="1">
    <source>
        <dbReference type="ARBA" id="ARBA00004651"/>
    </source>
</evidence>
<evidence type="ECO:0000256" key="5">
    <source>
        <dbReference type="ARBA" id="ARBA00023136"/>
    </source>
</evidence>
<proteinExistence type="predicted"/>
<dbReference type="PANTHER" id="PTHR47371:SF3">
    <property type="entry name" value="PHOSPHOGLYCEROL TRANSFERASE I"/>
    <property type="match status" value="1"/>
</dbReference>
<evidence type="ECO:0000256" key="6">
    <source>
        <dbReference type="SAM" id="Phobius"/>
    </source>
</evidence>
<name>A0A432ZG13_9GAMM</name>
<dbReference type="SUPFAM" id="SSF53649">
    <property type="entry name" value="Alkaline phosphatase-like"/>
    <property type="match status" value="1"/>
</dbReference>
<dbReference type="AlphaFoldDB" id="A0A432ZG13"/>
<dbReference type="CDD" id="cd16015">
    <property type="entry name" value="LTA_synthase"/>
    <property type="match status" value="1"/>
</dbReference>
<keyword evidence="3 6" id="KW-0812">Transmembrane</keyword>
<feature type="transmembrane region" description="Helical" evidence="6">
    <location>
        <begin position="43"/>
        <end position="61"/>
    </location>
</feature>
<dbReference type="InterPro" id="IPR017850">
    <property type="entry name" value="Alkaline_phosphatase_core_sf"/>
</dbReference>
<dbReference type="Pfam" id="PF00884">
    <property type="entry name" value="Sulfatase"/>
    <property type="match status" value="1"/>
</dbReference>
<evidence type="ECO:0000256" key="3">
    <source>
        <dbReference type="ARBA" id="ARBA00022692"/>
    </source>
</evidence>
<feature type="transmembrane region" description="Helical" evidence="6">
    <location>
        <begin position="6"/>
        <end position="25"/>
    </location>
</feature>
<evidence type="ECO:0000256" key="2">
    <source>
        <dbReference type="ARBA" id="ARBA00022475"/>
    </source>
</evidence>
<dbReference type="EMBL" id="PIQG01000003">
    <property type="protein sequence ID" value="RUO76861.1"/>
    <property type="molecule type" value="Genomic_DNA"/>
</dbReference>
<dbReference type="RefSeq" id="WP_126827890.1">
    <property type="nucleotide sequence ID" value="NZ_PIQG01000003.1"/>
</dbReference>
<dbReference type="GO" id="GO:0005886">
    <property type="term" value="C:plasma membrane"/>
    <property type="evidence" value="ECO:0007669"/>
    <property type="project" value="UniProtKB-SubCell"/>
</dbReference>
<keyword evidence="5 6" id="KW-0472">Membrane</keyword>
<feature type="domain" description="Sulfatase N-terminal" evidence="7">
    <location>
        <begin position="154"/>
        <end position="434"/>
    </location>
</feature>
<keyword evidence="4 6" id="KW-1133">Transmembrane helix</keyword>
<evidence type="ECO:0000313" key="9">
    <source>
        <dbReference type="Proteomes" id="UP000288279"/>
    </source>
</evidence>
<gene>
    <name evidence="8" type="ORF">CWI83_06920</name>
</gene>
<dbReference type="Proteomes" id="UP000288279">
    <property type="component" value="Unassembled WGS sequence"/>
</dbReference>
<dbReference type="PANTHER" id="PTHR47371">
    <property type="entry name" value="LIPOTEICHOIC ACID SYNTHASE"/>
    <property type="match status" value="1"/>
</dbReference>
<keyword evidence="2" id="KW-1003">Cell membrane</keyword>
<comment type="caution">
    <text evidence="8">The sequence shown here is derived from an EMBL/GenBank/DDBJ whole genome shotgun (WGS) entry which is preliminary data.</text>
</comment>
<accession>A0A432ZG13</accession>
<dbReference type="InterPro" id="IPR000917">
    <property type="entry name" value="Sulfatase_N"/>
</dbReference>
<dbReference type="InterPro" id="IPR050448">
    <property type="entry name" value="OpgB/LTA_synthase_biosynth"/>
</dbReference>
<evidence type="ECO:0000313" key="8">
    <source>
        <dbReference type="EMBL" id="RUO76861.1"/>
    </source>
</evidence>
<reference evidence="8 9" key="1">
    <citation type="journal article" date="2011" name="Front. Microbiol.">
        <title>Genomic signatures of strain selection and enhancement in Bacillus atrophaeus var. globigii, a historical biowarfare simulant.</title>
        <authorList>
            <person name="Gibbons H.S."/>
            <person name="Broomall S.M."/>
            <person name="McNew L.A."/>
            <person name="Daligault H."/>
            <person name="Chapman C."/>
            <person name="Bruce D."/>
            <person name="Karavis M."/>
            <person name="Krepps M."/>
            <person name="McGregor P.A."/>
            <person name="Hong C."/>
            <person name="Park K.H."/>
            <person name="Akmal A."/>
            <person name="Feldman A."/>
            <person name="Lin J.S."/>
            <person name="Chang W.E."/>
            <person name="Higgs B.W."/>
            <person name="Demirev P."/>
            <person name="Lindquist J."/>
            <person name="Liem A."/>
            <person name="Fochler E."/>
            <person name="Read T.D."/>
            <person name="Tapia R."/>
            <person name="Johnson S."/>
            <person name="Bishop-Lilly K.A."/>
            <person name="Detter C."/>
            <person name="Han C."/>
            <person name="Sozhamannan S."/>
            <person name="Rosenzweig C.N."/>
            <person name="Skowronski E.W."/>
        </authorList>
    </citation>
    <scope>NUCLEOTIDE SEQUENCE [LARGE SCALE GENOMIC DNA]</scope>
    <source>
        <strain evidence="8 9">PIT1</strain>
    </source>
</reference>
<protein>
    <recommendedName>
        <fullName evidence="7">Sulfatase N-terminal domain-containing protein</fullName>
    </recommendedName>
</protein>
<dbReference type="Gene3D" id="3.40.720.10">
    <property type="entry name" value="Alkaline Phosphatase, subunit A"/>
    <property type="match status" value="1"/>
</dbReference>
<sequence>MLLNGHLLEIVLVSFVLAGCARLLWRFYSQYLGRSSALEQSHILARVSGFVVLALVVTLMARGTVGHRPLNPALVYFSTDPLVNSLTLNSIYSVAHAYKQMGDEKNAAKLYGQMPEEQVIELVRSSTRQPLEAFQHPTLPTYHARSPLYQGRPKNLVIVLEESLGAQFVGSLGGLPLTPEFDRIQQQGWSFKRLYATGTRSVRGIEAVITGFTPTPSRAVVKLDKSQQGFFTLAALLQQQGYETQFIYGGESHFDNMKSFFLGNGFTDVVDFADIENPDFVASWGASDGDLFRQADRELSQLHQQGKPFFSFIFTSSNHDPFEIPTGVIEPIEYTDEQLAQYDENELRRHQAIQYADAALGDFIATAKNRDYWDDTIFLLVADHDAKVFGRDLVPIDNFHIPGVILNADVPPRQDPRIVSQIDLAPTLLSLMGVENRSPMLGHDLNDSAAGGRALMQYANNFAYMVEDEVTILQPGKPPSFFFYDYDSGTLSPKQPNLGLADTALAIQLWGSMAYERGWYGTE</sequence>
<evidence type="ECO:0000259" key="7">
    <source>
        <dbReference type="Pfam" id="PF00884"/>
    </source>
</evidence>
<dbReference type="Gene3D" id="3.30.1120.80">
    <property type="match status" value="1"/>
</dbReference>
<organism evidence="8 9">
    <name type="scientific">Pseudidiomarina taiwanensis</name>
    <dbReference type="NCBI Taxonomy" id="337250"/>
    <lineage>
        <taxon>Bacteria</taxon>
        <taxon>Pseudomonadati</taxon>
        <taxon>Pseudomonadota</taxon>
        <taxon>Gammaproteobacteria</taxon>
        <taxon>Alteromonadales</taxon>
        <taxon>Idiomarinaceae</taxon>
        <taxon>Pseudidiomarina</taxon>
    </lineage>
</organism>
<keyword evidence="9" id="KW-1185">Reference proteome</keyword>
<dbReference type="OrthoDB" id="9760224at2"/>
<evidence type="ECO:0000256" key="4">
    <source>
        <dbReference type="ARBA" id="ARBA00022989"/>
    </source>
</evidence>